<evidence type="ECO:0000256" key="1">
    <source>
        <dbReference type="SAM" id="Phobius"/>
    </source>
</evidence>
<accession>A0AAV2ARW2</accession>
<keyword evidence="1" id="KW-1133">Transmembrane helix</keyword>
<dbReference type="InterPro" id="IPR029052">
    <property type="entry name" value="Metallo-depent_PP-like"/>
</dbReference>
<dbReference type="PANTHER" id="PTHR42850">
    <property type="entry name" value="METALLOPHOSPHOESTERASE"/>
    <property type="match status" value="1"/>
</dbReference>
<name>A0AAV2ARW2_9ARAC</name>
<keyword evidence="1" id="KW-0812">Transmembrane</keyword>
<dbReference type="InterPro" id="IPR004843">
    <property type="entry name" value="Calcineurin-like_PHP"/>
</dbReference>
<organism evidence="3 4">
    <name type="scientific">Larinioides sclopetarius</name>
    <dbReference type="NCBI Taxonomy" id="280406"/>
    <lineage>
        <taxon>Eukaryota</taxon>
        <taxon>Metazoa</taxon>
        <taxon>Ecdysozoa</taxon>
        <taxon>Arthropoda</taxon>
        <taxon>Chelicerata</taxon>
        <taxon>Arachnida</taxon>
        <taxon>Araneae</taxon>
        <taxon>Araneomorphae</taxon>
        <taxon>Entelegynae</taxon>
        <taxon>Araneoidea</taxon>
        <taxon>Araneidae</taxon>
        <taxon>Larinioides</taxon>
    </lineage>
</organism>
<dbReference type="PANTHER" id="PTHR42850:SF4">
    <property type="entry name" value="ZINC-DEPENDENT ENDOPOLYPHOSPHATASE"/>
    <property type="match status" value="1"/>
</dbReference>
<dbReference type="Gene3D" id="3.60.21.10">
    <property type="match status" value="1"/>
</dbReference>
<protein>
    <recommendedName>
        <fullName evidence="2">Calcineurin-like phosphoesterase domain-containing protein</fullName>
    </recommendedName>
</protein>
<dbReference type="Proteomes" id="UP001497382">
    <property type="component" value="Unassembled WGS sequence"/>
</dbReference>
<reference evidence="3 4" key="1">
    <citation type="submission" date="2024-04" db="EMBL/GenBank/DDBJ databases">
        <authorList>
            <person name="Rising A."/>
            <person name="Reimegard J."/>
            <person name="Sonavane S."/>
            <person name="Akerstrom W."/>
            <person name="Nylinder S."/>
            <person name="Hedman E."/>
            <person name="Kallberg Y."/>
        </authorList>
    </citation>
    <scope>NUCLEOTIDE SEQUENCE [LARGE SCALE GENOMIC DNA]</scope>
</reference>
<evidence type="ECO:0000313" key="3">
    <source>
        <dbReference type="EMBL" id="CAL1286614.1"/>
    </source>
</evidence>
<dbReference type="GO" id="GO:0005737">
    <property type="term" value="C:cytoplasm"/>
    <property type="evidence" value="ECO:0007669"/>
    <property type="project" value="TreeGrafter"/>
</dbReference>
<gene>
    <name evidence="3" type="ORF">LARSCL_LOCUS14352</name>
</gene>
<feature type="domain" description="Calcineurin-like phosphoesterase" evidence="2">
    <location>
        <begin position="88"/>
        <end position="273"/>
    </location>
</feature>
<keyword evidence="1" id="KW-0472">Membrane</keyword>
<keyword evidence="4" id="KW-1185">Reference proteome</keyword>
<dbReference type="EMBL" id="CAXIEN010000206">
    <property type="protein sequence ID" value="CAL1286614.1"/>
    <property type="molecule type" value="Genomic_DNA"/>
</dbReference>
<sequence>MTTQDANLGKGVTKCILWQRLHKKNKLMMRSLRVVIISFMLLAFMIDRAVSKIFEDQACQPMTPEGHLRPEVPHRTLTEDFLNMYNEIIIIGDQHGCFDEEQLLIKRNQLNDTVLKIFTGDLTRKGNKNIEVVRFIKNCKSCVAVRGNNDEKTLLRIWMKEHKKDYEYAKEDKWMANLTSEDVTWLRNLPYSLYLPSMNARVCHGGFLPGGVPIEDNRPYTIMNIRTVIADPKCPGGWRPTREEFLDSVHAPTFAWASQWRGPEHIYFGHDHKRQLQLYPFATGVDTACVRGHYLTGLFVKGPRKGTFATQPALKRYYHGKV</sequence>
<dbReference type="InterPro" id="IPR050126">
    <property type="entry name" value="Ap4A_hydrolase"/>
</dbReference>
<evidence type="ECO:0000313" key="4">
    <source>
        <dbReference type="Proteomes" id="UP001497382"/>
    </source>
</evidence>
<dbReference type="SUPFAM" id="SSF56300">
    <property type="entry name" value="Metallo-dependent phosphatases"/>
    <property type="match status" value="1"/>
</dbReference>
<dbReference type="GO" id="GO:0000298">
    <property type="term" value="F:endopolyphosphatase activity"/>
    <property type="evidence" value="ECO:0007669"/>
    <property type="project" value="TreeGrafter"/>
</dbReference>
<evidence type="ECO:0000259" key="2">
    <source>
        <dbReference type="Pfam" id="PF00149"/>
    </source>
</evidence>
<dbReference type="AlphaFoldDB" id="A0AAV2ARW2"/>
<dbReference type="Pfam" id="PF00149">
    <property type="entry name" value="Metallophos"/>
    <property type="match status" value="1"/>
</dbReference>
<dbReference type="GO" id="GO:0016791">
    <property type="term" value="F:phosphatase activity"/>
    <property type="evidence" value="ECO:0007669"/>
    <property type="project" value="TreeGrafter"/>
</dbReference>
<dbReference type="GO" id="GO:0006798">
    <property type="term" value="P:polyphosphate catabolic process"/>
    <property type="evidence" value="ECO:0007669"/>
    <property type="project" value="TreeGrafter"/>
</dbReference>
<feature type="transmembrane region" description="Helical" evidence="1">
    <location>
        <begin position="27"/>
        <end position="46"/>
    </location>
</feature>
<comment type="caution">
    <text evidence="3">The sequence shown here is derived from an EMBL/GenBank/DDBJ whole genome shotgun (WGS) entry which is preliminary data.</text>
</comment>
<proteinExistence type="predicted"/>